<dbReference type="PANTHER" id="PTHR13476">
    <property type="entry name" value="CHROMATIN MODIFICATION-RELATED PROTEIN MEAF6"/>
    <property type="match status" value="1"/>
</dbReference>
<dbReference type="Pfam" id="PF09340">
    <property type="entry name" value="NuA4"/>
    <property type="match status" value="1"/>
</dbReference>
<feature type="compositionally biased region" description="Basic and acidic residues" evidence="10">
    <location>
        <begin position="79"/>
        <end position="88"/>
    </location>
</feature>
<evidence type="ECO:0000256" key="10">
    <source>
        <dbReference type="SAM" id="MobiDB-lite"/>
    </source>
</evidence>
<dbReference type="AlphaFoldDB" id="A0A0C3S4R7"/>
<keyword evidence="4 9" id="KW-0156">Chromatin regulator</keyword>
<keyword evidence="6" id="KW-0175">Coiled coil</keyword>
<evidence type="ECO:0000256" key="2">
    <source>
        <dbReference type="ARBA" id="ARBA00010916"/>
    </source>
</evidence>
<keyword evidence="7 9" id="KW-0804">Transcription</keyword>
<evidence type="ECO:0000256" key="8">
    <source>
        <dbReference type="ARBA" id="ARBA00023242"/>
    </source>
</evidence>
<reference evidence="11 12" key="1">
    <citation type="journal article" date="2014" name="PLoS Genet.">
        <title>Analysis of the Phlebiopsis gigantea genome, transcriptome and secretome provides insight into its pioneer colonization strategies of wood.</title>
        <authorList>
            <person name="Hori C."/>
            <person name="Ishida T."/>
            <person name="Igarashi K."/>
            <person name="Samejima M."/>
            <person name="Suzuki H."/>
            <person name="Master E."/>
            <person name="Ferreira P."/>
            <person name="Ruiz-Duenas F.J."/>
            <person name="Held B."/>
            <person name="Canessa P."/>
            <person name="Larrondo L.F."/>
            <person name="Schmoll M."/>
            <person name="Druzhinina I.S."/>
            <person name="Kubicek C.P."/>
            <person name="Gaskell J.A."/>
            <person name="Kersten P."/>
            <person name="St John F."/>
            <person name="Glasner J."/>
            <person name="Sabat G."/>
            <person name="Splinter BonDurant S."/>
            <person name="Syed K."/>
            <person name="Yadav J."/>
            <person name="Mgbeahuruike A.C."/>
            <person name="Kovalchuk A."/>
            <person name="Asiegbu F.O."/>
            <person name="Lackner G."/>
            <person name="Hoffmeister D."/>
            <person name="Rencoret J."/>
            <person name="Gutierrez A."/>
            <person name="Sun H."/>
            <person name="Lindquist E."/>
            <person name="Barry K."/>
            <person name="Riley R."/>
            <person name="Grigoriev I.V."/>
            <person name="Henrissat B."/>
            <person name="Kues U."/>
            <person name="Berka R.M."/>
            <person name="Martinez A.T."/>
            <person name="Covert S.F."/>
            <person name="Blanchette R.A."/>
            <person name="Cullen D."/>
        </authorList>
    </citation>
    <scope>NUCLEOTIDE SEQUENCE [LARGE SCALE GENOMIC DNA]</scope>
    <source>
        <strain evidence="11 12">11061_1 CR5-6</strain>
    </source>
</reference>
<name>A0A0C3S4R7_PHLG1</name>
<evidence type="ECO:0000313" key="12">
    <source>
        <dbReference type="Proteomes" id="UP000053257"/>
    </source>
</evidence>
<evidence type="ECO:0000313" key="11">
    <source>
        <dbReference type="EMBL" id="KIP05182.1"/>
    </source>
</evidence>
<accession>A0A0C3S4R7</accession>
<organism evidence="11 12">
    <name type="scientific">Phlebiopsis gigantea (strain 11061_1 CR5-6)</name>
    <name type="common">White-rot fungus</name>
    <name type="synonym">Peniophora gigantea</name>
    <dbReference type="NCBI Taxonomy" id="745531"/>
    <lineage>
        <taxon>Eukaryota</taxon>
        <taxon>Fungi</taxon>
        <taxon>Dikarya</taxon>
        <taxon>Basidiomycota</taxon>
        <taxon>Agaricomycotina</taxon>
        <taxon>Agaricomycetes</taxon>
        <taxon>Polyporales</taxon>
        <taxon>Phanerochaetaceae</taxon>
        <taxon>Phlebiopsis</taxon>
    </lineage>
</organism>
<evidence type="ECO:0000256" key="4">
    <source>
        <dbReference type="ARBA" id="ARBA00022853"/>
    </source>
</evidence>
<feature type="region of interest" description="Disordered" evidence="10">
    <location>
        <begin position="99"/>
        <end position="189"/>
    </location>
</feature>
<gene>
    <name evidence="11" type="ORF">PHLGIDRAFT_108601</name>
</gene>
<dbReference type="GO" id="GO:0006325">
    <property type="term" value="P:chromatin organization"/>
    <property type="evidence" value="ECO:0007669"/>
    <property type="project" value="UniProtKB-KW"/>
</dbReference>
<dbReference type="HOGENOM" id="CLU_112128_0_0_1"/>
<keyword evidence="9" id="KW-0234">DNA repair</keyword>
<evidence type="ECO:0000256" key="9">
    <source>
        <dbReference type="RuleBase" id="RU368022"/>
    </source>
</evidence>
<dbReference type="Proteomes" id="UP000053257">
    <property type="component" value="Unassembled WGS sequence"/>
</dbReference>
<feature type="region of interest" description="Disordered" evidence="10">
    <location>
        <begin position="75"/>
        <end position="94"/>
    </location>
</feature>
<proteinExistence type="inferred from homology"/>
<comment type="subunit">
    <text evidence="9">Component of the NuA4 histone acetyltransferase complex.</text>
</comment>
<dbReference type="InterPro" id="IPR015418">
    <property type="entry name" value="Eaf6"/>
</dbReference>
<keyword evidence="9" id="KW-0227">DNA damage</keyword>
<evidence type="ECO:0000256" key="5">
    <source>
        <dbReference type="ARBA" id="ARBA00023015"/>
    </source>
</evidence>
<keyword evidence="8 9" id="KW-0539">Nucleus</keyword>
<keyword evidence="5 9" id="KW-0805">Transcription regulation</keyword>
<evidence type="ECO:0000256" key="7">
    <source>
        <dbReference type="ARBA" id="ARBA00023163"/>
    </source>
</evidence>
<protein>
    <recommendedName>
        <fullName evidence="3 9">Chromatin modification-related protein EAF6</fullName>
    </recommendedName>
</protein>
<sequence>MSNEAPTPTPEDKAKYDAAKKELLHALTRKRNADKNLAQIEVQIYNLEGSYLTETALQSGGNIVQGFEGYLKNAPGGRRKYEVSETDRMFSSSSATYKKALELSGEGEESGATGDDTSRGPTPGLTTVVVPPAKQDAAQQKKQRDREYQRKKRANLSAARRSAQSDDESVASATSSRRPTKRARMADDD</sequence>
<comment type="function">
    <text evidence="9">Component of the NuA4 histone acetyltransferase complex which is involved in transcriptional activation of selected genes principally by acetylation of nucleosomal histone H4 and H2A. The NuA4 complex is also involved in DNA repair.</text>
</comment>
<feature type="compositionally biased region" description="Low complexity" evidence="10">
    <location>
        <begin position="110"/>
        <end position="140"/>
    </location>
</feature>
<keyword evidence="12" id="KW-1185">Reference proteome</keyword>
<dbReference type="GO" id="GO:0005634">
    <property type="term" value="C:nucleus"/>
    <property type="evidence" value="ECO:0007669"/>
    <property type="project" value="UniProtKB-SubCell"/>
</dbReference>
<dbReference type="EMBL" id="KN840551">
    <property type="protein sequence ID" value="KIP05182.1"/>
    <property type="molecule type" value="Genomic_DNA"/>
</dbReference>
<dbReference type="OrthoDB" id="440324at2759"/>
<evidence type="ECO:0000256" key="3">
    <source>
        <dbReference type="ARBA" id="ARBA00018504"/>
    </source>
</evidence>
<comment type="subcellular location">
    <subcellularLocation>
        <location evidence="1 9">Nucleus</location>
    </subcellularLocation>
</comment>
<comment type="similarity">
    <text evidence="2 9">Belongs to the EAF6 family.</text>
</comment>
<dbReference type="GO" id="GO:0035267">
    <property type="term" value="C:NuA4 histone acetyltransferase complex"/>
    <property type="evidence" value="ECO:0007669"/>
    <property type="project" value="UniProtKB-UniRule"/>
</dbReference>
<evidence type="ECO:0000256" key="1">
    <source>
        <dbReference type="ARBA" id="ARBA00004123"/>
    </source>
</evidence>
<dbReference type="GO" id="GO:0006281">
    <property type="term" value="P:DNA repair"/>
    <property type="evidence" value="ECO:0007669"/>
    <property type="project" value="UniProtKB-UniRule"/>
</dbReference>
<evidence type="ECO:0000256" key="6">
    <source>
        <dbReference type="ARBA" id="ARBA00023054"/>
    </source>
</evidence>
<dbReference type="STRING" id="745531.A0A0C3S4R7"/>